<dbReference type="AlphaFoldDB" id="A0CK84"/>
<keyword evidence="3" id="KW-1185">Reference proteome</keyword>
<dbReference type="InParanoid" id="A0CK84"/>
<dbReference type="EMBL" id="CT868096">
    <property type="protein sequence ID" value="CAK71201.1"/>
    <property type="molecule type" value="Genomic_DNA"/>
</dbReference>
<evidence type="ECO:0000313" key="3">
    <source>
        <dbReference type="Proteomes" id="UP000000600"/>
    </source>
</evidence>
<dbReference type="OMA" id="IQHRSEP"/>
<evidence type="ECO:0000313" key="2">
    <source>
        <dbReference type="EMBL" id="CAK71201.1"/>
    </source>
</evidence>
<dbReference type="Proteomes" id="UP000000600">
    <property type="component" value="Unassembled WGS sequence"/>
</dbReference>
<evidence type="ECO:0000256" key="1">
    <source>
        <dbReference type="SAM" id="MobiDB-lite"/>
    </source>
</evidence>
<protein>
    <submittedName>
        <fullName evidence="2">Uncharacterized protein</fullName>
    </submittedName>
</protein>
<reference evidence="2 3" key="1">
    <citation type="journal article" date="2006" name="Nature">
        <title>Global trends of whole-genome duplications revealed by the ciliate Paramecium tetraurelia.</title>
        <authorList>
            <consortium name="Genoscope"/>
            <person name="Aury J.-M."/>
            <person name="Jaillon O."/>
            <person name="Duret L."/>
            <person name="Noel B."/>
            <person name="Jubin C."/>
            <person name="Porcel B.M."/>
            <person name="Segurens B."/>
            <person name="Daubin V."/>
            <person name="Anthouard V."/>
            <person name="Aiach N."/>
            <person name="Arnaiz O."/>
            <person name="Billaut A."/>
            <person name="Beisson J."/>
            <person name="Blanc I."/>
            <person name="Bouhouche K."/>
            <person name="Camara F."/>
            <person name="Duharcourt S."/>
            <person name="Guigo R."/>
            <person name="Gogendeau D."/>
            <person name="Katinka M."/>
            <person name="Keller A.-M."/>
            <person name="Kissmehl R."/>
            <person name="Klotz C."/>
            <person name="Koll F."/>
            <person name="Le Moue A."/>
            <person name="Lepere C."/>
            <person name="Malinsky S."/>
            <person name="Nowacki M."/>
            <person name="Nowak J.K."/>
            <person name="Plattner H."/>
            <person name="Poulain J."/>
            <person name="Ruiz F."/>
            <person name="Serrano V."/>
            <person name="Zagulski M."/>
            <person name="Dessen P."/>
            <person name="Betermier M."/>
            <person name="Weissenbach J."/>
            <person name="Scarpelli C."/>
            <person name="Schachter V."/>
            <person name="Sperling L."/>
            <person name="Meyer E."/>
            <person name="Cohen J."/>
            <person name="Wincker P."/>
        </authorList>
    </citation>
    <scope>NUCLEOTIDE SEQUENCE [LARGE SCALE GENOMIC DNA]</scope>
    <source>
        <strain evidence="2 3">Stock d4-2</strain>
    </source>
</reference>
<gene>
    <name evidence="2" type="ORF">GSPATT00000914001</name>
</gene>
<dbReference type="HOGENOM" id="CLU_1356976_0_0_1"/>
<dbReference type="RefSeq" id="XP_001438598.1">
    <property type="nucleotide sequence ID" value="XM_001438561.1"/>
</dbReference>
<dbReference type="KEGG" id="ptm:GSPATT00000914001"/>
<dbReference type="GeneID" id="5024383"/>
<organism evidence="2 3">
    <name type="scientific">Paramecium tetraurelia</name>
    <dbReference type="NCBI Taxonomy" id="5888"/>
    <lineage>
        <taxon>Eukaryota</taxon>
        <taxon>Sar</taxon>
        <taxon>Alveolata</taxon>
        <taxon>Ciliophora</taxon>
        <taxon>Intramacronucleata</taxon>
        <taxon>Oligohymenophorea</taxon>
        <taxon>Peniculida</taxon>
        <taxon>Parameciidae</taxon>
        <taxon>Paramecium</taxon>
    </lineage>
</organism>
<name>A0CK84_PARTE</name>
<feature type="region of interest" description="Disordered" evidence="1">
    <location>
        <begin position="30"/>
        <end position="56"/>
    </location>
</feature>
<sequence>MNQSETTEKSQNSEKSVNFYDQMNSGGYYIGENRSSQVNSAQINPNTSNSREIPVPNQSEYLNRPEINVQVVVDSNFQNSDQLTSQLSNLKYFKDSYVYQLISSVRANLKLNKQIKNYNLLIQTNKEKDKSPDQNFQQSELNKEKLNQFFQNMKQARQNINQVQSPIKDFLCTKLQDLFPKKTVTQDDHIVLTINLILRQQN</sequence>
<proteinExistence type="predicted"/>
<accession>A0CK84</accession>
<feature type="compositionally biased region" description="Polar residues" evidence="1">
    <location>
        <begin position="33"/>
        <end position="56"/>
    </location>
</feature>